<dbReference type="Proteomes" id="UP001634394">
    <property type="component" value="Unassembled WGS sequence"/>
</dbReference>
<feature type="non-terminal residue" evidence="2">
    <location>
        <position position="1"/>
    </location>
</feature>
<reference evidence="2 3" key="1">
    <citation type="submission" date="2024-11" db="EMBL/GenBank/DDBJ databases">
        <title>Chromosome-level genome assembly of the freshwater bivalve Anodonta woodiana.</title>
        <authorList>
            <person name="Chen X."/>
        </authorList>
    </citation>
    <scope>NUCLEOTIDE SEQUENCE [LARGE SCALE GENOMIC DNA]</scope>
    <source>
        <strain evidence="2">MN2024</strain>
        <tissue evidence="2">Gills</tissue>
    </source>
</reference>
<evidence type="ECO:0000313" key="2">
    <source>
        <dbReference type="EMBL" id="KAL3857950.1"/>
    </source>
</evidence>
<evidence type="ECO:0000313" key="3">
    <source>
        <dbReference type="Proteomes" id="UP001634394"/>
    </source>
</evidence>
<name>A0ABD3VBM8_SINWO</name>
<dbReference type="AlphaFoldDB" id="A0ABD3VBM8"/>
<keyword evidence="3" id="KW-1185">Reference proteome</keyword>
<dbReference type="SUPFAM" id="SSF48619">
    <property type="entry name" value="Phospholipase A2, PLA2"/>
    <property type="match status" value="1"/>
</dbReference>
<proteinExistence type="predicted"/>
<dbReference type="Pfam" id="PF05826">
    <property type="entry name" value="Phospholip_A2_2"/>
    <property type="match status" value="1"/>
</dbReference>
<evidence type="ECO:0000259" key="1">
    <source>
        <dbReference type="Pfam" id="PF05826"/>
    </source>
</evidence>
<feature type="domain" description="Phospholipase A2-like central" evidence="1">
    <location>
        <begin position="1"/>
        <end position="31"/>
    </location>
</feature>
<comment type="caution">
    <text evidence="2">The sequence shown here is derived from an EMBL/GenBank/DDBJ whole genome shotgun (WGS) entry which is preliminary data.</text>
</comment>
<gene>
    <name evidence="2" type="ORF">ACJMK2_012575</name>
</gene>
<protein>
    <recommendedName>
        <fullName evidence="1">Phospholipase A2-like central domain-containing protein</fullName>
    </recommendedName>
</protein>
<dbReference type="EMBL" id="JBJQND010000013">
    <property type="protein sequence ID" value="KAL3857950.1"/>
    <property type="molecule type" value="Genomic_DNA"/>
</dbReference>
<sequence length="70" mass="8114">FRGCLKSSVSSTASLIGRIYFNILGSKCFTFKEEEVCEERSWWGYCQKYQVQSSAVLRDNDVFLCENKVE</sequence>
<dbReference type="Gene3D" id="1.20.90.10">
    <property type="entry name" value="Phospholipase A2 domain"/>
    <property type="match status" value="1"/>
</dbReference>
<organism evidence="2 3">
    <name type="scientific">Sinanodonta woodiana</name>
    <name type="common">Chinese pond mussel</name>
    <name type="synonym">Anodonta woodiana</name>
    <dbReference type="NCBI Taxonomy" id="1069815"/>
    <lineage>
        <taxon>Eukaryota</taxon>
        <taxon>Metazoa</taxon>
        <taxon>Spiralia</taxon>
        <taxon>Lophotrochozoa</taxon>
        <taxon>Mollusca</taxon>
        <taxon>Bivalvia</taxon>
        <taxon>Autobranchia</taxon>
        <taxon>Heteroconchia</taxon>
        <taxon>Palaeoheterodonta</taxon>
        <taxon>Unionida</taxon>
        <taxon>Unionoidea</taxon>
        <taxon>Unionidae</taxon>
        <taxon>Unioninae</taxon>
        <taxon>Sinanodonta</taxon>
    </lineage>
</organism>
<accession>A0ABD3VBM8</accession>
<dbReference type="InterPro" id="IPR036444">
    <property type="entry name" value="PLipase_A2_dom_sf"/>
</dbReference>
<dbReference type="InterPro" id="IPR016090">
    <property type="entry name" value="PLA2-like_dom"/>
</dbReference>
<dbReference type="PANTHER" id="PTHR12253">
    <property type="entry name" value="RH14732P"/>
    <property type="match status" value="1"/>
</dbReference>